<feature type="region of interest" description="Disordered" evidence="1">
    <location>
        <begin position="64"/>
        <end position="108"/>
    </location>
</feature>
<sequence>MKRRIKILMLGLQSRNFQVRKIDSRQRALNILRSHRGSKSGDKQCRQLSSFLLDSKEITSFSLYSSPGSNHRRGSGSVTGRGAVTGRWSVTGRGSVTSSSSTGPHPLSIIDNIPSF</sequence>
<evidence type="ECO:0000256" key="1">
    <source>
        <dbReference type="SAM" id="MobiDB-lite"/>
    </source>
</evidence>
<organism evidence="2">
    <name type="scientific">Cacopsylla melanoneura</name>
    <dbReference type="NCBI Taxonomy" id="428564"/>
    <lineage>
        <taxon>Eukaryota</taxon>
        <taxon>Metazoa</taxon>
        <taxon>Ecdysozoa</taxon>
        <taxon>Arthropoda</taxon>
        <taxon>Hexapoda</taxon>
        <taxon>Insecta</taxon>
        <taxon>Pterygota</taxon>
        <taxon>Neoptera</taxon>
        <taxon>Paraneoptera</taxon>
        <taxon>Hemiptera</taxon>
        <taxon>Sternorrhyncha</taxon>
        <taxon>Psylloidea</taxon>
        <taxon>Psyllidae</taxon>
        <taxon>Psyllinae</taxon>
        <taxon>Cacopsylla</taxon>
    </lineage>
</organism>
<evidence type="ECO:0000313" key="2">
    <source>
        <dbReference type="EMBL" id="CAG6770720.1"/>
    </source>
</evidence>
<dbReference type="EMBL" id="HBUF01582669">
    <property type="protein sequence ID" value="CAG6770719.1"/>
    <property type="molecule type" value="Transcribed_RNA"/>
</dbReference>
<dbReference type="EMBL" id="HBUF01582670">
    <property type="protein sequence ID" value="CAG6770720.1"/>
    <property type="molecule type" value="Transcribed_RNA"/>
</dbReference>
<protein>
    <submittedName>
        <fullName evidence="2">Uncharacterized protein</fullName>
    </submittedName>
</protein>
<proteinExistence type="predicted"/>
<dbReference type="AlphaFoldDB" id="A0A8D9AR07"/>
<reference evidence="2" key="1">
    <citation type="submission" date="2021-05" db="EMBL/GenBank/DDBJ databases">
        <authorList>
            <person name="Alioto T."/>
            <person name="Alioto T."/>
            <person name="Gomez Garrido J."/>
        </authorList>
    </citation>
    <scope>NUCLEOTIDE SEQUENCE</scope>
</reference>
<name>A0A8D9AR07_9HEMI</name>
<accession>A0A8D9AR07</accession>
<feature type="compositionally biased region" description="Low complexity" evidence="1">
    <location>
        <begin position="89"/>
        <end position="103"/>
    </location>
</feature>